<keyword evidence="3" id="KW-0677">Repeat</keyword>
<gene>
    <name evidence="7" type="ORF">GF1_17910</name>
</gene>
<accession>A0A915XIQ3</accession>
<dbReference type="Gene3D" id="3.30.70.3270">
    <property type="match status" value="1"/>
</dbReference>
<evidence type="ECO:0000259" key="6">
    <source>
        <dbReference type="PROSITE" id="PS51379"/>
    </source>
</evidence>
<dbReference type="PANTHER" id="PTHR10849">
    <property type="entry name" value="NADH DEHYDROGENASE UBIQUINONE IRON-SULFUR PROTEIN 8, MITOCHONDRIAL"/>
    <property type="match status" value="1"/>
</dbReference>
<dbReference type="InterPro" id="IPR010226">
    <property type="entry name" value="NADH_quinone_OxRdtase_chainI"/>
</dbReference>
<evidence type="ECO:0000256" key="2">
    <source>
        <dbReference type="ARBA" id="ARBA00022723"/>
    </source>
</evidence>
<protein>
    <submittedName>
        <fullName evidence="7">Hydrogenase</fullName>
    </submittedName>
</protein>
<dbReference type="InterPro" id="IPR017900">
    <property type="entry name" value="4Fe4S_Fe_S_CS"/>
</dbReference>
<keyword evidence="2" id="KW-0479">Metal-binding</keyword>
<dbReference type="GO" id="GO:0051539">
    <property type="term" value="F:4 iron, 4 sulfur cluster binding"/>
    <property type="evidence" value="ECO:0007669"/>
    <property type="project" value="UniProtKB-KW"/>
</dbReference>
<proteinExistence type="predicted"/>
<dbReference type="Pfam" id="PF12838">
    <property type="entry name" value="Fer4_7"/>
    <property type="match status" value="1"/>
</dbReference>
<dbReference type="SUPFAM" id="SSF54862">
    <property type="entry name" value="4Fe-4S ferredoxins"/>
    <property type="match status" value="1"/>
</dbReference>
<dbReference type="GO" id="GO:0016651">
    <property type="term" value="F:oxidoreductase activity, acting on NAD(P)H"/>
    <property type="evidence" value="ECO:0007669"/>
    <property type="project" value="InterPro"/>
</dbReference>
<reference evidence="7" key="1">
    <citation type="submission" date="2020-12" db="EMBL/GenBank/DDBJ databases">
        <title>Desulfobium dissulfuricans gen. nov., sp. nov., a novel mesophilic, sulfate-reducing bacterium isolated from a deep-sea hydrothermal vent.</title>
        <authorList>
            <person name="Hashimoto Y."/>
            <person name="Tame A."/>
            <person name="Sawayama S."/>
            <person name="Miyazaki J."/>
            <person name="Takai K."/>
            <person name="Nakagawa S."/>
        </authorList>
    </citation>
    <scope>NUCLEOTIDE SEQUENCE</scope>
    <source>
        <strain evidence="7">GF1</strain>
    </source>
</reference>
<evidence type="ECO:0000256" key="1">
    <source>
        <dbReference type="ARBA" id="ARBA00022485"/>
    </source>
</evidence>
<dbReference type="GO" id="GO:0046872">
    <property type="term" value="F:metal ion binding"/>
    <property type="evidence" value="ECO:0007669"/>
    <property type="project" value="UniProtKB-KW"/>
</dbReference>
<keyword evidence="1" id="KW-0004">4Fe-4S</keyword>
<dbReference type="PROSITE" id="PS51379">
    <property type="entry name" value="4FE4S_FER_2"/>
    <property type="match status" value="2"/>
</dbReference>
<dbReference type="EMBL" id="AP024233">
    <property type="protein sequence ID" value="BCO09415.1"/>
    <property type="molecule type" value="Genomic_DNA"/>
</dbReference>
<dbReference type="InterPro" id="IPR017896">
    <property type="entry name" value="4Fe4S_Fe-S-bd"/>
</dbReference>
<dbReference type="GO" id="GO:0016020">
    <property type="term" value="C:membrane"/>
    <property type="evidence" value="ECO:0007669"/>
    <property type="project" value="InterPro"/>
</dbReference>
<organism evidence="7 8">
    <name type="scientific">Desulfolithobacter dissulfuricans</name>
    <dbReference type="NCBI Taxonomy" id="2795293"/>
    <lineage>
        <taxon>Bacteria</taxon>
        <taxon>Pseudomonadati</taxon>
        <taxon>Thermodesulfobacteriota</taxon>
        <taxon>Desulfobulbia</taxon>
        <taxon>Desulfobulbales</taxon>
        <taxon>Desulfobulbaceae</taxon>
        <taxon>Desulfolithobacter</taxon>
    </lineage>
</organism>
<feature type="domain" description="4Fe-4S ferredoxin-type" evidence="6">
    <location>
        <begin position="69"/>
        <end position="98"/>
    </location>
</feature>
<dbReference type="Proteomes" id="UP001063350">
    <property type="component" value="Chromosome"/>
</dbReference>
<keyword evidence="5" id="KW-0411">Iron-sulfur</keyword>
<evidence type="ECO:0000313" key="8">
    <source>
        <dbReference type="Proteomes" id="UP001063350"/>
    </source>
</evidence>
<sequence length="169" mass="19176">MAGFFKIAIRNFFNGPTTDPYPFGETFTPEKYRGIIAYDQKLCIGCGTCEYVCPGGAIRVREKEDGQGISFSFWLGTCTHCGNCEYYCPTSAVAHTNDFHTAQPQSEKYRPTAEGEVLFTPCRQCGQNIKPPVEPLLQRAYTEVTDELRQLVSLCPECRRIENFKRLYL</sequence>
<evidence type="ECO:0000256" key="5">
    <source>
        <dbReference type="ARBA" id="ARBA00023014"/>
    </source>
</evidence>
<evidence type="ECO:0000313" key="7">
    <source>
        <dbReference type="EMBL" id="BCO09415.1"/>
    </source>
</evidence>
<dbReference type="PROSITE" id="PS00198">
    <property type="entry name" value="4FE4S_FER_1"/>
    <property type="match status" value="2"/>
</dbReference>
<keyword evidence="8" id="KW-1185">Reference proteome</keyword>
<evidence type="ECO:0000256" key="3">
    <source>
        <dbReference type="ARBA" id="ARBA00022737"/>
    </source>
</evidence>
<feature type="domain" description="4Fe-4S ferredoxin-type" evidence="6">
    <location>
        <begin position="34"/>
        <end position="63"/>
    </location>
</feature>
<dbReference type="RefSeq" id="WP_267926165.1">
    <property type="nucleotide sequence ID" value="NZ_AP024233.1"/>
</dbReference>
<dbReference type="AlphaFoldDB" id="A0A915XIQ3"/>
<name>A0A915XIQ3_9BACT</name>
<evidence type="ECO:0000256" key="4">
    <source>
        <dbReference type="ARBA" id="ARBA00023004"/>
    </source>
</evidence>
<keyword evidence="4" id="KW-0408">Iron</keyword>
<dbReference type="KEGG" id="ddu:GF1_17910"/>